<dbReference type="Pfam" id="PF00505">
    <property type="entry name" value="HMG_box"/>
    <property type="match status" value="1"/>
</dbReference>
<name>A0A6A5Y1W5_9PLEO</name>
<dbReference type="Proteomes" id="UP000799778">
    <property type="component" value="Unassembled WGS sequence"/>
</dbReference>
<feature type="region of interest" description="Disordered" evidence="2">
    <location>
        <begin position="61"/>
        <end position="141"/>
    </location>
</feature>
<accession>A0A6A5Y1W5</accession>
<dbReference type="SUPFAM" id="SSF47095">
    <property type="entry name" value="HMG-box"/>
    <property type="match status" value="2"/>
</dbReference>
<dbReference type="Gene3D" id="1.10.30.10">
    <property type="entry name" value="High mobility group box domain"/>
    <property type="match status" value="2"/>
</dbReference>
<dbReference type="OrthoDB" id="1919336at2759"/>
<evidence type="ECO:0000259" key="3">
    <source>
        <dbReference type="PROSITE" id="PS50118"/>
    </source>
</evidence>
<feature type="DNA-binding region" description="HMG box" evidence="1">
    <location>
        <begin position="256"/>
        <end position="322"/>
    </location>
</feature>
<dbReference type="AlphaFoldDB" id="A0A6A5Y1W5"/>
<evidence type="ECO:0000256" key="2">
    <source>
        <dbReference type="SAM" id="MobiDB-lite"/>
    </source>
</evidence>
<feature type="domain" description="HMG box" evidence="3">
    <location>
        <begin position="256"/>
        <end position="322"/>
    </location>
</feature>
<keyword evidence="5" id="KW-1185">Reference proteome</keyword>
<evidence type="ECO:0000313" key="4">
    <source>
        <dbReference type="EMBL" id="KAF2018820.1"/>
    </source>
</evidence>
<organism evidence="4 5">
    <name type="scientific">Aaosphaeria arxii CBS 175.79</name>
    <dbReference type="NCBI Taxonomy" id="1450172"/>
    <lineage>
        <taxon>Eukaryota</taxon>
        <taxon>Fungi</taxon>
        <taxon>Dikarya</taxon>
        <taxon>Ascomycota</taxon>
        <taxon>Pezizomycotina</taxon>
        <taxon>Dothideomycetes</taxon>
        <taxon>Pleosporomycetidae</taxon>
        <taxon>Pleosporales</taxon>
        <taxon>Pleosporales incertae sedis</taxon>
        <taxon>Aaosphaeria</taxon>
    </lineage>
</organism>
<evidence type="ECO:0000313" key="5">
    <source>
        <dbReference type="Proteomes" id="UP000799778"/>
    </source>
</evidence>
<dbReference type="EMBL" id="ML978067">
    <property type="protein sequence ID" value="KAF2018820.1"/>
    <property type="molecule type" value="Genomic_DNA"/>
</dbReference>
<dbReference type="RefSeq" id="XP_033387159.1">
    <property type="nucleotide sequence ID" value="XM_033526963.1"/>
</dbReference>
<dbReference type="SMART" id="SM00398">
    <property type="entry name" value="HMG"/>
    <property type="match status" value="2"/>
</dbReference>
<dbReference type="InterPro" id="IPR036910">
    <property type="entry name" value="HMG_box_dom_sf"/>
</dbReference>
<gene>
    <name evidence="4" type="ORF">BU24DRAFT_418374</name>
</gene>
<keyword evidence="1" id="KW-0539">Nucleus</keyword>
<feature type="compositionally biased region" description="Basic residues" evidence="2">
    <location>
        <begin position="70"/>
        <end position="131"/>
    </location>
</feature>
<protein>
    <recommendedName>
        <fullName evidence="3">HMG box domain-containing protein</fullName>
    </recommendedName>
</protein>
<dbReference type="GO" id="GO:0005634">
    <property type="term" value="C:nucleus"/>
    <property type="evidence" value="ECO:0007669"/>
    <property type="project" value="UniProtKB-UniRule"/>
</dbReference>
<dbReference type="CDD" id="cd00084">
    <property type="entry name" value="HMG-box_SF"/>
    <property type="match status" value="1"/>
</dbReference>
<dbReference type="InterPro" id="IPR009071">
    <property type="entry name" value="HMG_box_dom"/>
</dbReference>
<dbReference type="GeneID" id="54284360"/>
<keyword evidence="1" id="KW-0238">DNA-binding</keyword>
<dbReference type="PROSITE" id="PS50118">
    <property type="entry name" value="HMG_BOX_2"/>
    <property type="match status" value="1"/>
</dbReference>
<evidence type="ECO:0000256" key="1">
    <source>
        <dbReference type="PROSITE-ProRule" id="PRU00267"/>
    </source>
</evidence>
<reference evidence="4" key="1">
    <citation type="journal article" date="2020" name="Stud. Mycol.">
        <title>101 Dothideomycetes genomes: a test case for predicting lifestyles and emergence of pathogens.</title>
        <authorList>
            <person name="Haridas S."/>
            <person name="Albert R."/>
            <person name="Binder M."/>
            <person name="Bloem J."/>
            <person name="Labutti K."/>
            <person name="Salamov A."/>
            <person name="Andreopoulos B."/>
            <person name="Baker S."/>
            <person name="Barry K."/>
            <person name="Bills G."/>
            <person name="Bluhm B."/>
            <person name="Cannon C."/>
            <person name="Castanera R."/>
            <person name="Culley D."/>
            <person name="Daum C."/>
            <person name="Ezra D."/>
            <person name="Gonzalez J."/>
            <person name="Henrissat B."/>
            <person name="Kuo A."/>
            <person name="Liang C."/>
            <person name="Lipzen A."/>
            <person name="Lutzoni F."/>
            <person name="Magnuson J."/>
            <person name="Mondo S."/>
            <person name="Nolan M."/>
            <person name="Ohm R."/>
            <person name="Pangilinan J."/>
            <person name="Park H.-J."/>
            <person name="Ramirez L."/>
            <person name="Alfaro M."/>
            <person name="Sun H."/>
            <person name="Tritt A."/>
            <person name="Yoshinaga Y."/>
            <person name="Zwiers L.-H."/>
            <person name="Turgeon B."/>
            <person name="Goodwin S."/>
            <person name="Spatafora J."/>
            <person name="Crous P."/>
            <person name="Grigoriev I."/>
        </authorList>
    </citation>
    <scope>NUCLEOTIDE SEQUENCE</scope>
    <source>
        <strain evidence="4">CBS 175.79</strain>
    </source>
</reference>
<dbReference type="GO" id="GO:0003677">
    <property type="term" value="F:DNA binding"/>
    <property type="evidence" value="ECO:0007669"/>
    <property type="project" value="UniProtKB-UniRule"/>
</dbReference>
<proteinExistence type="predicted"/>
<sequence>MLVRGALCRLAGDLPKTSTHDLSHLARAFQNSFARRNALSVPVIHAISRAYRRTYATTAEATTPTPTVKKAVKKAAAAKKPAAKKTTAKKTTAKKTPAKKKTASKKAAPKKKKAKKTAAKKKPAAKKRAKKVLTPEEKEKQHIRELKKQALRVPFSTRKVSGRLVYTAEVAKGGKVSLKEAAEQYNNITPAEKEHYNHLANQQTETNRAEYRKWVHSHSPNDIRLANNARLALQKKLAGKVKSLSPFAKIEDDRAPKRSAHPFLRFMQERQASGDFKDIKFTDASTLISKEWAALSASEKKPYEDQSAEASARYAREYEQVYGIKSKSASA</sequence>